<name>A0A699X975_TANCI</name>
<comment type="caution">
    <text evidence="1">The sequence shown here is derived from an EMBL/GenBank/DDBJ whole genome shotgun (WGS) entry which is preliminary data.</text>
</comment>
<dbReference type="AlphaFoldDB" id="A0A699X975"/>
<protein>
    <submittedName>
        <fullName evidence="1">Uncharacterized protein</fullName>
    </submittedName>
</protein>
<sequence length="91" mass="10402">SDALLFDEDDLEAEFKRYLRQASSDDEHAEPVSLSLVSDITTWEIIPIEFGLGEIYVLTRADGIVKRFSTLRELMYWVGRADLMVLYGLVS</sequence>
<evidence type="ECO:0000313" key="1">
    <source>
        <dbReference type="EMBL" id="GFD56267.1"/>
    </source>
</evidence>
<feature type="non-terminal residue" evidence="1">
    <location>
        <position position="1"/>
    </location>
</feature>
<feature type="non-terminal residue" evidence="1">
    <location>
        <position position="91"/>
    </location>
</feature>
<proteinExistence type="predicted"/>
<organism evidence="1">
    <name type="scientific">Tanacetum cinerariifolium</name>
    <name type="common">Dalmatian daisy</name>
    <name type="synonym">Chrysanthemum cinerariifolium</name>
    <dbReference type="NCBI Taxonomy" id="118510"/>
    <lineage>
        <taxon>Eukaryota</taxon>
        <taxon>Viridiplantae</taxon>
        <taxon>Streptophyta</taxon>
        <taxon>Embryophyta</taxon>
        <taxon>Tracheophyta</taxon>
        <taxon>Spermatophyta</taxon>
        <taxon>Magnoliopsida</taxon>
        <taxon>eudicotyledons</taxon>
        <taxon>Gunneridae</taxon>
        <taxon>Pentapetalae</taxon>
        <taxon>asterids</taxon>
        <taxon>campanulids</taxon>
        <taxon>Asterales</taxon>
        <taxon>Asteraceae</taxon>
        <taxon>Asteroideae</taxon>
        <taxon>Anthemideae</taxon>
        <taxon>Anthemidinae</taxon>
        <taxon>Tanacetum</taxon>
    </lineage>
</organism>
<accession>A0A699X975</accession>
<reference evidence="1" key="1">
    <citation type="journal article" date="2019" name="Sci. Rep.">
        <title>Draft genome of Tanacetum cinerariifolium, the natural source of mosquito coil.</title>
        <authorList>
            <person name="Yamashiro T."/>
            <person name="Shiraishi A."/>
            <person name="Satake H."/>
            <person name="Nakayama K."/>
        </authorList>
    </citation>
    <scope>NUCLEOTIDE SEQUENCE</scope>
</reference>
<dbReference type="EMBL" id="BKCJ011827522">
    <property type="protein sequence ID" value="GFD56267.1"/>
    <property type="molecule type" value="Genomic_DNA"/>
</dbReference>
<gene>
    <name evidence="1" type="ORF">Tci_928236</name>
</gene>